<gene>
    <name evidence="3" type="ORF">PPYR_15724</name>
</gene>
<keyword evidence="1" id="KW-0233">DNA recombination</keyword>
<dbReference type="PANTHER" id="PTHR35617:SF3">
    <property type="entry name" value="CORE-BINDING (CB) DOMAIN-CONTAINING PROTEIN"/>
    <property type="match status" value="1"/>
</dbReference>
<accession>A0A5N3ZY47</accession>
<proteinExistence type="predicted"/>
<sequence>MANIRSTSEGLDIKIPRRIKTSRKNAFQPSLSLPFYEENTNTCVATASTILLYIEKTSRVRNSDACGNLIITFKYPHKNASAQTISRWIRQTMLDAGIDTEQFSAHSTRHAATSLAKRKGVPLDIIHSAAGWSKNSKTFAKFYKRPLRDPHAFAKAILANKS</sequence>
<dbReference type="InterPro" id="IPR002104">
    <property type="entry name" value="Integrase_catalytic"/>
</dbReference>
<dbReference type="InterPro" id="IPR011010">
    <property type="entry name" value="DNA_brk_join_enz"/>
</dbReference>
<evidence type="ECO:0000313" key="4">
    <source>
        <dbReference type="Proteomes" id="UP000327044"/>
    </source>
</evidence>
<dbReference type="InterPro" id="IPR013762">
    <property type="entry name" value="Integrase-like_cat_sf"/>
</dbReference>
<dbReference type="Gene3D" id="1.10.443.10">
    <property type="entry name" value="Intergrase catalytic core"/>
    <property type="match status" value="1"/>
</dbReference>
<dbReference type="Pfam" id="PF00589">
    <property type="entry name" value="Phage_integrase"/>
    <property type="match status" value="1"/>
</dbReference>
<dbReference type="GO" id="GO:0015074">
    <property type="term" value="P:DNA integration"/>
    <property type="evidence" value="ECO:0007669"/>
    <property type="project" value="InterPro"/>
</dbReference>
<dbReference type="GO" id="GO:0006310">
    <property type="term" value="P:DNA recombination"/>
    <property type="evidence" value="ECO:0007669"/>
    <property type="project" value="UniProtKB-KW"/>
</dbReference>
<organism evidence="3 4">
    <name type="scientific">Photinus pyralis</name>
    <name type="common">Common eastern firefly</name>
    <name type="synonym">Lampyris pyralis</name>
    <dbReference type="NCBI Taxonomy" id="7054"/>
    <lineage>
        <taxon>Eukaryota</taxon>
        <taxon>Metazoa</taxon>
        <taxon>Ecdysozoa</taxon>
        <taxon>Arthropoda</taxon>
        <taxon>Hexapoda</taxon>
        <taxon>Insecta</taxon>
        <taxon>Pterygota</taxon>
        <taxon>Neoptera</taxon>
        <taxon>Endopterygota</taxon>
        <taxon>Coleoptera</taxon>
        <taxon>Polyphaga</taxon>
        <taxon>Elateriformia</taxon>
        <taxon>Elateroidea</taxon>
        <taxon>Lampyridae</taxon>
        <taxon>Lampyrinae</taxon>
        <taxon>Photinus</taxon>
    </lineage>
</organism>
<dbReference type="InParanoid" id="A0A5N3ZY47"/>
<evidence type="ECO:0000256" key="1">
    <source>
        <dbReference type="ARBA" id="ARBA00023172"/>
    </source>
</evidence>
<evidence type="ECO:0000259" key="2">
    <source>
        <dbReference type="Pfam" id="PF00589"/>
    </source>
</evidence>
<protein>
    <recommendedName>
        <fullName evidence="2">Tyr recombinase domain-containing protein</fullName>
    </recommendedName>
</protein>
<dbReference type="AlphaFoldDB" id="A0A5N3ZY47"/>
<keyword evidence="4" id="KW-1185">Reference proteome</keyword>
<name>A0A5N3ZY47_PHOPY</name>
<dbReference type="PANTHER" id="PTHR35617">
    <property type="entry name" value="PHAGE_INTEGRASE DOMAIN-CONTAINING PROTEIN"/>
    <property type="match status" value="1"/>
</dbReference>
<evidence type="ECO:0000313" key="3">
    <source>
        <dbReference type="EMBL" id="KAB0789978.1"/>
    </source>
</evidence>
<dbReference type="GO" id="GO:0003677">
    <property type="term" value="F:DNA binding"/>
    <property type="evidence" value="ECO:0007669"/>
    <property type="project" value="InterPro"/>
</dbReference>
<dbReference type="SUPFAM" id="SSF56349">
    <property type="entry name" value="DNA breaking-rejoining enzymes"/>
    <property type="match status" value="1"/>
</dbReference>
<feature type="domain" description="Tyr recombinase" evidence="2">
    <location>
        <begin position="38"/>
        <end position="141"/>
    </location>
</feature>
<comment type="caution">
    <text evidence="3">The sequence shown here is derived from an EMBL/GenBank/DDBJ whole genome shotgun (WGS) entry which is preliminary data.</text>
</comment>
<dbReference type="EMBL" id="VVIM01002117">
    <property type="protein sequence ID" value="KAB0789978.1"/>
    <property type="molecule type" value="Genomic_DNA"/>
</dbReference>
<dbReference type="Proteomes" id="UP000327044">
    <property type="component" value="Unassembled WGS sequence"/>
</dbReference>
<reference evidence="3 4" key="1">
    <citation type="journal article" date="2018" name="Elife">
        <title>Firefly genomes illuminate parallel origins of bioluminescence in beetles.</title>
        <authorList>
            <person name="Fallon T.R."/>
            <person name="Lower S.E."/>
            <person name="Chang C.H."/>
            <person name="Bessho-Uehara M."/>
            <person name="Martin G.J."/>
            <person name="Bewick A.J."/>
            <person name="Behringer M."/>
            <person name="Debat H.J."/>
            <person name="Wong I."/>
            <person name="Day J.C."/>
            <person name="Suvorov A."/>
            <person name="Silva C.J."/>
            <person name="Stanger-Hall K.F."/>
            <person name="Hall D.W."/>
            <person name="Schmitz R.J."/>
            <person name="Nelson D.R."/>
            <person name="Lewis S.M."/>
            <person name="Shigenobu S."/>
            <person name="Bybee S.M."/>
            <person name="Larracuente A.M."/>
            <person name="Oba Y."/>
            <person name="Weng J.K."/>
        </authorList>
    </citation>
    <scope>NUCLEOTIDE SEQUENCE [LARGE SCALE GENOMIC DNA]</scope>
    <source>
        <strain evidence="3">1611_PpyrPB1</strain>
        <tissue evidence="3">Whole body</tissue>
    </source>
</reference>